<dbReference type="PROSITE" id="PS51900">
    <property type="entry name" value="CB"/>
    <property type="match status" value="1"/>
</dbReference>
<evidence type="ECO:0000259" key="7">
    <source>
        <dbReference type="PROSITE" id="PS51900"/>
    </source>
</evidence>
<evidence type="ECO:0000256" key="1">
    <source>
        <dbReference type="ARBA" id="ARBA00022908"/>
    </source>
</evidence>
<evidence type="ECO:0000313" key="9">
    <source>
        <dbReference type="Proteomes" id="UP000600588"/>
    </source>
</evidence>
<dbReference type="AlphaFoldDB" id="A0A8J6U8I8"/>
<accession>A0A8J6U8I8</accession>
<dbReference type="Proteomes" id="UP000600588">
    <property type="component" value="Unassembled WGS sequence"/>
</dbReference>
<dbReference type="RefSeq" id="WP_188229424.1">
    <property type="nucleotide sequence ID" value="NZ_JACVXB010000002.1"/>
</dbReference>
<comment type="caution">
    <text evidence="8">The sequence shown here is derived from an EMBL/GenBank/DDBJ whole genome shotgun (WGS) entry which is preliminary data.</text>
</comment>
<keyword evidence="1" id="KW-0229">DNA integration</keyword>
<name>A0A8J6U8I8_9FLAO</name>
<dbReference type="InterPro" id="IPR013762">
    <property type="entry name" value="Integrase-like_cat_sf"/>
</dbReference>
<dbReference type="SUPFAM" id="SSF56349">
    <property type="entry name" value="DNA breaking-rejoining enzymes"/>
    <property type="match status" value="1"/>
</dbReference>
<sequence length="442" mass="51852">MFTSKQILTFAYESEYETAYDLSQKKNFTAPKIYTAKGDLSKRWYVYFSFRNPKTGKLKRVTPFYGDVNKYKTKEERMEALTIYRKTLIKLLKLGYNPFEDNTELYNKLNSKKETSETKTKSTNNTKAEEKKTELVEATSMPIKEAFVFSLNIKRQLLSKTTTRGYQNRVDSFVKWINDNVPEVKNINQLNKKLVSAFLNDTLQRTSARNRNNYRTDLSSLMQVLEDNDIIEVNFIKKIPVLKSTPERNKTYSVEIQQAIFKHLQVNDPILLLYIKFISYNFLRPIEVCRIKVKDIDLVNRTIQFRAKNSPLKTKIIPKILWNDLPDLSALDKEAMLFTPEKIGADWDTAIINKRNYFSKRFKKVVKDHFNLGTDYGLYSFRHTYITKLYRALVKESSPFEAKSKLMLITGHSTMAALEKYLRDIDAELPEDYSEMLKSKHD</sequence>
<protein>
    <submittedName>
        <fullName evidence="8">Site-specific integrase</fullName>
    </submittedName>
</protein>
<keyword evidence="9" id="KW-1185">Reference proteome</keyword>
<dbReference type="Gene3D" id="1.10.443.10">
    <property type="entry name" value="Intergrase catalytic core"/>
    <property type="match status" value="1"/>
</dbReference>
<dbReference type="InterPro" id="IPR002104">
    <property type="entry name" value="Integrase_catalytic"/>
</dbReference>
<feature type="region of interest" description="Disordered" evidence="5">
    <location>
        <begin position="112"/>
        <end position="133"/>
    </location>
</feature>
<feature type="domain" description="Core-binding (CB)" evidence="7">
    <location>
        <begin position="138"/>
        <end position="226"/>
    </location>
</feature>
<evidence type="ECO:0000256" key="4">
    <source>
        <dbReference type="PROSITE-ProRule" id="PRU01248"/>
    </source>
</evidence>
<proteinExistence type="predicted"/>
<dbReference type="Gene3D" id="1.10.150.130">
    <property type="match status" value="1"/>
</dbReference>
<dbReference type="InterPro" id="IPR044068">
    <property type="entry name" value="CB"/>
</dbReference>
<evidence type="ECO:0000256" key="3">
    <source>
        <dbReference type="ARBA" id="ARBA00023172"/>
    </source>
</evidence>
<dbReference type="Pfam" id="PF02899">
    <property type="entry name" value="Phage_int_SAM_1"/>
    <property type="match status" value="1"/>
</dbReference>
<reference evidence="8 9" key="1">
    <citation type="submission" date="2020-09" db="EMBL/GenBank/DDBJ databases">
        <title>TT11 complete genome.</title>
        <authorList>
            <person name="Wu Z."/>
        </authorList>
    </citation>
    <scope>NUCLEOTIDE SEQUENCE [LARGE SCALE GENOMIC DNA]</scope>
    <source>
        <strain evidence="8 9">TT11</strain>
    </source>
</reference>
<dbReference type="InterPro" id="IPR010998">
    <property type="entry name" value="Integrase_recombinase_N"/>
</dbReference>
<evidence type="ECO:0000256" key="5">
    <source>
        <dbReference type="SAM" id="MobiDB-lite"/>
    </source>
</evidence>
<dbReference type="GO" id="GO:0015074">
    <property type="term" value="P:DNA integration"/>
    <property type="evidence" value="ECO:0007669"/>
    <property type="project" value="UniProtKB-KW"/>
</dbReference>
<gene>
    <name evidence="8" type="ORF">ICJ83_05750</name>
</gene>
<dbReference type="InterPro" id="IPR011010">
    <property type="entry name" value="DNA_brk_join_enz"/>
</dbReference>
<keyword evidence="3" id="KW-0233">DNA recombination</keyword>
<dbReference type="EMBL" id="JACVXB010000002">
    <property type="protein sequence ID" value="MBD0831632.1"/>
    <property type="molecule type" value="Genomic_DNA"/>
</dbReference>
<evidence type="ECO:0000259" key="6">
    <source>
        <dbReference type="PROSITE" id="PS51898"/>
    </source>
</evidence>
<evidence type="ECO:0000256" key="2">
    <source>
        <dbReference type="ARBA" id="ARBA00023125"/>
    </source>
</evidence>
<dbReference type="CDD" id="cd00397">
    <property type="entry name" value="DNA_BRE_C"/>
    <property type="match status" value="1"/>
</dbReference>
<feature type="domain" description="Tyr recombinase" evidence="6">
    <location>
        <begin position="247"/>
        <end position="434"/>
    </location>
</feature>
<dbReference type="InterPro" id="IPR004107">
    <property type="entry name" value="Integrase_SAM-like_N"/>
</dbReference>
<keyword evidence="2 4" id="KW-0238">DNA-binding</keyword>
<dbReference type="PROSITE" id="PS51898">
    <property type="entry name" value="TYR_RECOMBINASE"/>
    <property type="match status" value="1"/>
</dbReference>
<dbReference type="GO" id="GO:0003677">
    <property type="term" value="F:DNA binding"/>
    <property type="evidence" value="ECO:0007669"/>
    <property type="project" value="UniProtKB-UniRule"/>
</dbReference>
<organism evidence="8 9">
    <name type="scientific">Aestuariibaculum sediminum</name>
    <dbReference type="NCBI Taxonomy" id="2770637"/>
    <lineage>
        <taxon>Bacteria</taxon>
        <taxon>Pseudomonadati</taxon>
        <taxon>Bacteroidota</taxon>
        <taxon>Flavobacteriia</taxon>
        <taxon>Flavobacteriales</taxon>
        <taxon>Flavobacteriaceae</taxon>
    </lineage>
</organism>
<evidence type="ECO:0000313" key="8">
    <source>
        <dbReference type="EMBL" id="MBD0831632.1"/>
    </source>
</evidence>
<dbReference type="GO" id="GO:0006310">
    <property type="term" value="P:DNA recombination"/>
    <property type="evidence" value="ECO:0007669"/>
    <property type="project" value="UniProtKB-KW"/>
</dbReference>